<dbReference type="GO" id="GO:0055091">
    <property type="term" value="P:phospholipid homeostasis"/>
    <property type="evidence" value="ECO:0007669"/>
    <property type="project" value="TreeGrafter"/>
</dbReference>
<evidence type="ECO:0000259" key="6">
    <source>
        <dbReference type="Pfam" id="PF09924"/>
    </source>
</evidence>
<protein>
    <submittedName>
        <fullName evidence="7">DUF2156 domain-containing protein</fullName>
    </submittedName>
</protein>
<keyword evidence="4" id="KW-1133">Transmembrane helix</keyword>
<dbReference type="InterPro" id="IPR051211">
    <property type="entry name" value="PG_lysyltransferase"/>
</dbReference>
<keyword evidence="8" id="KW-1185">Reference proteome</keyword>
<accession>A0A3A1UT90</accession>
<dbReference type="Proteomes" id="UP000266482">
    <property type="component" value="Unassembled WGS sequence"/>
</dbReference>
<dbReference type="PANTHER" id="PTHR34697">
    <property type="entry name" value="PHOSPHATIDYLGLYCEROL LYSYLTRANSFERASE"/>
    <property type="match status" value="1"/>
</dbReference>
<evidence type="ECO:0000256" key="1">
    <source>
        <dbReference type="ARBA" id="ARBA00004651"/>
    </source>
</evidence>
<comment type="subcellular location">
    <subcellularLocation>
        <location evidence="1">Cell membrane</location>
        <topology evidence="1">Multi-pass membrane protein</topology>
    </subcellularLocation>
</comment>
<evidence type="ECO:0000256" key="2">
    <source>
        <dbReference type="ARBA" id="ARBA00022475"/>
    </source>
</evidence>
<gene>
    <name evidence="7" type="ORF">D3P08_16240</name>
</gene>
<feature type="domain" description="Phosphatidylglycerol lysyltransferase C-terminal" evidence="6">
    <location>
        <begin position="17"/>
        <end position="300"/>
    </location>
</feature>
<evidence type="ECO:0000256" key="3">
    <source>
        <dbReference type="ARBA" id="ARBA00022692"/>
    </source>
</evidence>
<evidence type="ECO:0000313" key="7">
    <source>
        <dbReference type="EMBL" id="RIX51465.1"/>
    </source>
</evidence>
<dbReference type="OrthoDB" id="145485at2"/>
<organism evidence="7 8">
    <name type="scientific">Paenibacillus nanensis</name>
    <dbReference type="NCBI Taxonomy" id="393251"/>
    <lineage>
        <taxon>Bacteria</taxon>
        <taxon>Bacillati</taxon>
        <taxon>Bacillota</taxon>
        <taxon>Bacilli</taxon>
        <taxon>Bacillales</taxon>
        <taxon>Paenibacillaceae</taxon>
        <taxon>Paenibacillus</taxon>
    </lineage>
</organism>
<dbReference type="EMBL" id="QXQA01000010">
    <property type="protein sequence ID" value="RIX51465.1"/>
    <property type="molecule type" value="Genomic_DNA"/>
</dbReference>
<evidence type="ECO:0000256" key="5">
    <source>
        <dbReference type="ARBA" id="ARBA00023136"/>
    </source>
</evidence>
<dbReference type="PANTHER" id="PTHR34697:SF2">
    <property type="entry name" value="PHOSPHATIDYLGLYCEROL LYSYLTRANSFERASE"/>
    <property type="match status" value="1"/>
</dbReference>
<keyword evidence="5" id="KW-0472">Membrane</keyword>
<dbReference type="RefSeq" id="WP_119600758.1">
    <property type="nucleotide sequence ID" value="NZ_QXQA01000010.1"/>
</dbReference>
<keyword evidence="2" id="KW-1003">Cell membrane</keyword>
<dbReference type="Pfam" id="PF09924">
    <property type="entry name" value="LPG_synthase_C"/>
    <property type="match status" value="1"/>
</dbReference>
<reference evidence="7 8" key="1">
    <citation type="submission" date="2018-09" db="EMBL/GenBank/DDBJ databases">
        <title>Paenibacillus aracenensis nov. sp. isolated from a cave in southern Spain.</title>
        <authorList>
            <person name="Jurado V."/>
            <person name="Gutierrez-Patricio S."/>
            <person name="Gonzalez-Pimentel J.L."/>
            <person name="Miller A.Z."/>
            <person name="Laiz L."/>
            <person name="Saiz-Jimenez C."/>
        </authorList>
    </citation>
    <scope>NUCLEOTIDE SEQUENCE [LARGE SCALE GENOMIC DNA]</scope>
    <source>
        <strain evidence="7 8">DSM 22867</strain>
    </source>
</reference>
<evidence type="ECO:0000313" key="8">
    <source>
        <dbReference type="Proteomes" id="UP000266482"/>
    </source>
</evidence>
<dbReference type="GO" id="GO:0016755">
    <property type="term" value="F:aminoacyltransferase activity"/>
    <property type="evidence" value="ECO:0007669"/>
    <property type="project" value="TreeGrafter"/>
</dbReference>
<sequence length="333" mass="37631">MNQIKETRLHRLLEKCGYGSHSHLYFLGDKEWFWDSKRESLIAYRSVGNSRIALGDPIGSKHAKKRAAMQFVAACRSKRCLPVFYQTKADMLHVYRELGLRAAKIGEEAAIGLRGFSLSGKAWLKQRNRLSKFRKCGYSFQMLKPPYSVQTLDRLEAISNEWLQDRKEKSFSVGAFSRGYVGRFPVAVMTGPDGGIEAFLTVAGASNEPSDDSQLTVDLMRYSHSCPQGTMDYLILSLCLWAQEQGYGRCSLGMAPLANINDMLAARLLYKYGSRLYNFKGLYEFKNKFAPQWEDIYLVYPPATFSLTAALLTYIVHSPVQAPASRQYLSASE</sequence>
<dbReference type="InterPro" id="IPR024320">
    <property type="entry name" value="LPG_synthase_C"/>
</dbReference>
<keyword evidence="3" id="KW-0812">Transmembrane</keyword>
<dbReference type="InterPro" id="IPR016181">
    <property type="entry name" value="Acyl_CoA_acyltransferase"/>
</dbReference>
<proteinExistence type="predicted"/>
<dbReference type="AlphaFoldDB" id="A0A3A1UT90"/>
<name>A0A3A1UT90_9BACL</name>
<dbReference type="GO" id="GO:0005886">
    <property type="term" value="C:plasma membrane"/>
    <property type="evidence" value="ECO:0007669"/>
    <property type="project" value="UniProtKB-SubCell"/>
</dbReference>
<evidence type="ECO:0000256" key="4">
    <source>
        <dbReference type="ARBA" id="ARBA00022989"/>
    </source>
</evidence>
<comment type="caution">
    <text evidence="7">The sequence shown here is derived from an EMBL/GenBank/DDBJ whole genome shotgun (WGS) entry which is preliminary data.</text>
</comment>
<dbReference type="SUPFAM" id="SSF55729">
    <property type="entry name" value="Acyl-CoA N-acyltransferases (Nat)"/>
    <property type="match status" value="1"/>
</dbReference>